<keyword evidence="1" id="KW-0472">Membrane</keyword>
<proteinExistence type="predicted"/>
<comment type="caution">
    <text evidence="2">The sequence shown here is derived from an EMBL/GenBank/DDBJ whole genome shotgun (WGS) entry which is preliminary data.</text>
</comment>
<accession>A0A543E995</accession>
<gene>
    <name evidence="2" type="ORF">FB551_3923</name>
</gene>
<dbReference type="RefSeq" id="WP_142018579.1">
    <property type="nucleotide sequence ID" value="NZ_VFPD01000003.1"/>
</dbReference>
<organism evidence="2 3">
    <name type="scientific">Chryseobacterium aquifrigidense</name>
    <dbReference type="NCBI Taxonomy" id="558021"/>
    <lineage>
        <taxon>Bacteria</taxon>
        <taxon>Pseudomonadati</taxon>
        <taxon>Bacteroidota</taxon>
        <taxon>Flavobacteriia</taxon>
        <taxon>Flavobacteriales</taxon>
        <taxon>Weeksellaceae</taxon>
        <taxon>Chryseobacterium group</taxon>
        <taxon>Chryseobacterium</taxon>
    </lineage>
</organism>
<evidence type="ECO:0000313" key="3">
    <source>
        <dbReference type="Proteomes" id="UP000316437"/>
    </source>
</evidence>
<protein>
    <submittedName>
        <fullName evidence="2">Uncharacterized protein</fullName>
    </submittedName>
</protein>
<feature type="transmembrane region" description="Helical" evidence="1">
    <location>
        <begin position="6"/>
        <end position="24"/>
    </location>
</feature>
<keyword evidence="1" id="KW-0812">Transmembrane</keyword>
<dbReference type="AlphaFoldDB" id="A0A543E995"/>
<dbReference type="Proteomes" id="UP000316437">
    <property type="component" value="Unassembled WGS sequence"/>
</dbReference>
<dbReference type="EMBL" id="VFPD01000003">
    <property type="protein sequence ID" value="TQM18160.1"/>
    <property type="molecule type" value="Genomic_DNA"/>
</dbReference>
<sequence length="168" mass="19285">MTKKVIFSMLLLMAGYFFYNPLIISSTNIKDPEPINFKPGQIFKLKDIPELKSSQNMVVYIILTPEDRNNISPTIPKWKVLKSDNTALIHDLLHCEFKYNNADVSTIQSKIFIYSNNTLVFESEISLDQNDLGLQNRLTGCATPVDNNRLLTIISQFDRYKLPVLILK</sequence>
<keyword evidence="1" id="KW-1133">Transmembrane helix</keyword>
<evidence type="ECO:0000313" key="2">
    <source>
        <dbReference type="EMBL" id="TQM18160.1"/>
    </source>
</evidence>
<reference evidence="2 3" key="1">
    <citation type="submission" date="2019-06" db="EMBL/GenBank/DDBJ databases">
        <title>Sorghum-associated microbial communities from plants grown in Nebraska, USA.</title>
        <authorList>
            <person name="Schachtman D."/>
        </authorList>
    </citation>
    <scope>NUCLEOTIDE SEQUENCE [LARGE SCALE GENOMIC DNA]</scope>
    <source>
        <strain evidence="2 3">110</strain>
    </source>
</reference>
<name>A0A543E995_9FLAO</name>
<evidence type="ECO:0000256" key="1">
    <source>
        <dbReference type="SAM" id="Phobius"/>
    </source>
</evidence>
<keyword evidence="3" id="KW-1185">Reference proteome</keyword>